<proteinExistence type="predicted"/>
<organism evidence="2 3">
    <name type="scientific">Terrabacter terrigena</name>
    <dbReference type="NCBI Taxonomy" id="574718"/>
    <lineage>
        <taxon>Bacteria</taxon>
        <taxon>Bacillati</taxon>
        <taxon>Actinomycetota</taxon>
        <taxon>Actinomycetes</taxon>
        <taxon>Micrococcales</taxon>
        <taxon>Intrasporangiaceae</taxon>
        <taxon>Terrabacter</taxon>
    </lineage>
</organism>
<dbReference type="NCBIfam" id="NF038065">
    <property type="entry name" value="Pr6Pr"/>
    <property type="match status" value="1"/>
</dbReference>
<feature type="transmembrane region" description="Helical" evidence="1">
    <location>
        <begin position="56"/>
        <end position="76"/>
    </location>
</feature>
<feature type="transmembrane region" description="Helical" evidence="1">
    <location>
        <begin position="151"/>
        <end position="174"/>
    </location>
</feature>
<dbReference type="EMBL" id="JBHTKH010000004">
    <property type="protein sequence ID" value="MFD1054446.1"/>
    <property type="molecule type" value="Genomic_DNA"/>
</dbReference>
<sequence length="223" mass="24377">MTGPSTRQTIGRYWHLATFAVTVFALVFQLYLVASGDSILDSSAVTTARPEQIRRYFSYFTIQANLLVAVSTYLLVRVRRDSQVLRVLRLASLIGITVTGIVAAVALPPSPSYTTGSLVCDRLLHIVVPVLTFVGWVAFGPRGLVARADVLPSLIWPIVWLVATLTLGPVVHWYPYPFINVDRIGYGSALLSCTAIAALFLALATLALWADRRLSRDRATMAG</sequence>
<protein>
    <submittedName>
        <fullName evidence="2">Pr6Pr family membrane protein</fullName>
    </submittedName>
</protein>
<keyword evidence="1" id="KW-0472">Membrane</keyword>
<feature type="transmembrane region" description="Helical" evidence="1">
    <location>
        <begin position="12"/>
        <end position="36"/>
    </location>
</feature>
<accession>A0ABW3MUZ6</accession>
<dbReference type="Proteomes" id="UP001597046">
    <property type="component" value="Unassembled WGS sequence"/>
</dbReference>
<dbReference type="RefSeq" id="WP_386052339.1">
    <property type="nucleotide sequence ID" value="NZ_JBHTKH010000004.1"/>
</dbReference>
<keyword evidence="3" id="KW-1185">Reference proteome</keyword>
<gene>
    <name evidence="2" type="ORF">ACFQ2V_09035</name>
</gene>
<feature type="transmembrane region" description="Helical" evidence="1">
    <location>
        <begin position="122"/>
        <end position="139"/>
    </location>
</feature>
<feature type="transmembrane region" description="Helical" evidence="1">
    <location>
        <begin position="88"/>
        <end position="107"/>
    </location>
</feature>
<name>A0ABW3MUZ6_9MICO</name>
<evidence type="ECO:0000313" key="2">
    <source>
        <dbReference type="EMBL" id="MFD1054446.1"/>
    </source>
</evidence>
<reference evidence="3" key="1">
    <citation type="journal article" date="2019" name="Int. J. Syst. Evol. Microbiol.">
        <title>The Global Catalogue of Microorganisms (GCM) 10K type strain sequencing project: providing services to taxonomists for standard genome sequencing and annotation.</title>
        <authorList>
            <consortium name="The Broad Institute Genomics Platform"/>
            <consortium name="The Broad Institute Genome Sequencing Center for Infectious Disease"/>
            <person name="Wu L."/>
            <person name="Ma J."/>
        </authorList>
    </citation>
    <scope>NUCLEOTIDE SEQUENCE [LARGE SCALE GENOMIC DNA]</scope>
    <source>
        <strain evidence="3">CCUG 57508</strain>
    </source>
</reference>
<feature type="transmembrane region" description="Helical" evidence="1">
    <location>
        <begin position="186"/>
        <end position="209"/>
    </location>
</feature>
<evidence type="ECO:0000256" key="1">
    <source>
        <dbReference type="SAM" id="Phobius"/>
    </source>
</evidence>
<comment type="caution">
    <text evidence="2">The sequence shown here is derived from an EMBL/GenBank/DDBJ whole genome shotgun (WGS) entry which is preliminary data.</text>
</comment>
<dbReference type="InterPro" id="IPR049713">
    <property type="entry name" value="Pr6Pr-like"/>
</dbReference>
<evidence type="ECO:0000313" key="3">
    <source>
        <dbReference type="Proteomes" id="UP001597046"/>
    </source>
</evidence>
<keyword evidence="1" id="KW-0812">Transmembrane</keyword>
<keyword evidence="1" id="KW-1133">Transmembrane helix</keyword>